<dbReference type="GO" id="GO:0003700">
    <property type="term" value="F:DNA-binding transcription factor activity"/>
    <property type="evidence" value="ECO:0007669"/>
    <property type="project" value="TreeGrafter"/>
</dbReference>
<dbReference type="InterPro" id="IPR050397">
    <property type="entry name" value="Env_Response_Regulators"/>
</dbReference>
<comment type="caution">
    <text evidence="2">The sequence shown here is derived from an EMBL/GenBank/DDBJ whole genome shotgun (WGS) entry which is preliminary data.</text>
</comment>
<dbReference type="AlphaFoldDB" id="A0A849I1A0"/>
<dbReference type="InterPro" id="IPR018490">
    <property type="entry name" value="cNMP-bd_dom_sf"/>
</dbReference>
<dbReference type="SUPFAM" id="SSF51206">
    <property type="entry name" value="cAMP-binding domain-like"/>
    <property type="match status" value="1"/>
</dbReference>
<reference evidence="2 3" key="1">
    <citation type="submission" date="2020-04" db="EMBL/GenBank/DDBJ databases">
        <title>Enterovirga sp. isolate from soil.</title>
        <authorList>
            <person name="Chea S."/>
            <person name="Kim D.-U."/>
        </authorList>
    </citation>
    <scope>NUCLEOTIDE SEQUENCE [LARGE SCALE GENOMIC DNA]</scope>
    <source>
        <strain evidence="2 3">DB1703</strain>
    </source>
</reference>
<keyword evidence="3" id="KW-1185">Reference proteome</keyword>
<accession>A0A849I1A0</accession>
<organism evidence="2 3">
    <name type="scientific">Enterovirga aerilata</name>
    <dbReference type="NCBI Taxonomy" id="2730920"/>
    <lineage>
        <taxon>Bacteria</taxon>
        <taxon>Pseudomonadati</taxon>
        <taxon>Pseudomonadota</taxon>
        <taxon>Alphaproteobacteria</taxon>
        <taxon>Hyphomicrobiales</taxon>
        <taxon>Methylobacteriaceae</taxon>
        <taxon>Enterovirga</taxon>
    </lineage>
</organism>
<protein>
    <submittedName>
        <fullName evidence="2">Cyclic nucleotide-binding domain-containing protein</fullName>
    </submittedName>
</protein>
<dbReference type="InterPro" id="IPR000595">
    <property type="entry name" value="cNMP-bd_dom"/>
</dbReference>
<evidence type="ECO:0000313" key="2">
    <source>
        <dbReference type="EMBL" id="NNM71118.1"/>
    </source>
</evidence>
<sequence>MAQESIIALLRRTPVVGLFEDDALRIIANVADARRLRPGEVLFRQGDRSDGGYVVTSGRIAVGREGDEEEAVLLGPGSLIGEVALFLRMQRPATATAREPSSVLRISPTLMRRVLQEYPAAADGMAEVLSRDLEGVAAELDRVERLFAEPA</sequence>
<feature type="domain" description="Cyclic nucleotide-binding" evidence="1">
    <location>
        <begin position="15"/>
        <end position="115"/>
    </location>
</feature>
<dbReference type="EMBL" id="JABEPP010000001">
    <property type="protein sequence ID" value="NNM71118.1"/>
    <property type="molecule type" value="Genomic_DNA"/>
</dbReference>
<dbReference type="RefSeq" id="WP_171216616.1">
    <property type="nucleotide sequence ID" value="NZ_JABEPP010000001.1"/>
</dbReference>
<dbReference type="Gene3D" id="2.60.120.10">
    <property type="entry name" value="Jelly Rolls"/>
    <property type="match status" value="1"/>
</dbReference>
<gene>
    <name evidence="2" type="ORF">HJG44_01755</name>
</gene>
<proteinExistence type="predicted"/>
<dbReference type="InterPro" id="IPR014710">
    <property type="entry name" value="RmlC-like_jellyroll"/>
</dbReference>
<evidence type="ECO:0000259" key="1">
    <source>
        <dbReference type="PROSITE" id="PS50042"/>
    </source>
</evidence>
<dbReference type="Pfam" id="PF00027">
    <property type="entry name" value="cNMP_binding"/>
    <property type="match status" value="1"/>
</dbReference>
<dbReference type="GO" id="GO:0005829">
    <property type="term" value="C:cytosol"/>
    <property type="evidence" value="ECO:0007669"/>
    <property type="project" value="TreeGrafter"/>
</dbReference>
<dbReference type="PROSITE" id="PS50042">
    <property type="entry name" value="CNMP_BINDING_3"/>
    <property type="match status" value="1"/>
</dbReference>
<dbReference type="CDD" id="cd00038">
    <property type="entry name" value="CAP_ED"/>
    <property type="match status" value="1"/>
</dbReference>
<evidence type="ECO:0000313" key="3">
    <source>
        <dbReference type="Proteomes" id="UP000564885"/>
    </source>
</evidence>
<dbReference type="PANTHER" id="PTHR24567:SF68">
    <property type="entry name" value="DNA-BINDING TRANSCRIPTIONAL DUAL REGULATOR CRP"/>
    <property type="match status" value="1"/>
</dbReference>
<dbReference type="Proteomes" id="UP000564885">
    <property type="component" value="Unassembled WGS sequence"/>
</dbReference>
<dbReference type="PANTHER" id="PTHR24567">
    <property type="entry name" value="CRP FAMILY TRANSCRIPTIONAL REGULATORY PROTEIN"/>
    <property type="match status" value="1"/>
</dbReference>
<name>A0A849I1A0_9HYPH</name>
<dbReference type="SMART" id="SM00100">
    <property type="entry name" value="cNMP"/>
    <property type="match status" value="1"/>
</dbReference>